<sequence length="68" mass="6940">MAAVSLLQAKSRPRLSPKGSPLPGDDSQAAADDQIQPGGCHPPTAESGQERAAVSPPHADSLAVKEKL</sequence>
<reference evidence="2" key="1">
    <citation type="journal article" date="2023" name="DNA Res.">
        <title>Chromosome-level genome assembly of Phrynocephalus forsythii using third-generation DNA sequencing and Hi-C analysis.</title>
        <authorList>
            <person name="Qi Y."/>
            <person name="Zhao W."/>
            <person name="Zhao Y."/>
            <person name="Niu C."/>
            <person name="Cao S."/>
            <person name="Zhang Y."/>
        </authorList>
    </citation>
    <scope>NUCLEOTIDE SEQUENCE</scope>
    <source>
        <tissue evidence="2">Muscle</tissue>
    </source>
</reference>
<dbReference type="AlphaFoldDB" id="A0A9Q1B039"/>
<feature type="region of interest" description="Disordered" evidence="1">
    <location>
        <begin position="1"/>
        <end position="68"/>
    </location>
</feature>
<dbReference type="Proteomes" id="UP001142489">
    <property type="component" value="Unassembled WGS sequence"/>
</dbReference>
<comment type="caution">
    <text evidence="2">The sequence shown here is derived from an EMBL/GenBank/DDBJ whole genome shotgun (WGS) entry which is preliminary data.</text>
</comment>
<dbReference type="EMBL" id="JAPFRF010000008">
    <property type="protein sequence ID" value="KAJ7324914.1"/>
    <property type="molecule type" value="Genomic_DNA"/>
</dbReference>
<protein>
    <submittedName>
        <fullName evidence="2">Uncharacterized protein</fullName>
    </submittedName>
</protein>
<accession>A0A9Q1B039</accession>
<evidence type="ECO:0000313" key="3">
    <source>
        <dbReference type="Proteomes" id="UP001142489"/>
    </source>
</evidence>
<feature type="compositionally biased region" description="Low complexity" evidence="1">
    <location>
        <begin position="25"/>
        <end position="36"/>
    </location>
</feature>
<keyword evidence="3" id="KW-1185">Reference proteome</keyword>
<evidence type="ECO:0000313" key="2">
    <source>
        <dbReference type="EMBL" id="KAJ7324914.1"/>
    </source>
</evidence>
<proteinExistence type="predicted"/>
<evidence type="ECO:0000256" key="1">
    <source>
        <dbReference type="SAM" id="MobiDB-lite"/>
    </source>
</evidence>
<organism evidence="2 3">
    <name type="scientific">Phrynocephalus forsythii</name>
    <dbReference type="NCBI Taxonomy" id="171643"/>
    <lineage>
        <taxon>Eukaryota</taxon>
        <taxon>Metazoa</taxon>
        <taxon>Chordata</taxon>
        <taxon>Craniata</taxon>
        <taxon>Vertebrata</taxon>
        <taxon>Euteleostomi</taxon>
        <taxon>Lepidosauria</taxon>
        <taxon>Squamata</taxon>
        <taxon>Bifurcata</taxon>
        <taxon>Unidentata</taxon>
        <taxon>Episquamata</taxon>
        <taxon>Toxicofera</taxon>
        <taxon>Iguania</taxon>
        <taxon>Acrodonta</taxon>
        <taxon>Agamidae</taxon>
        <taxon>Agaminae</taxon>
        <taxon>Phrynocephalus</taxon>
    </lineage>
</organism>
<name>A0A9Q1B039_9SAUR</name>
<gene>
    <name evidence="2" type="ORF">JRQ81_017934</name>
</gene>